<dbReference type="OrthoDB" id="1731907at2759"/>
<dbReference type="Gene3D" id="3.40.395.10">
    <property type="entry name" value="Adenoviral Proteinase, Chain A"/>
    <property type="match status" value="1"/>
</dbReference>
<feature type="region of interest" description="Disordered" evidence="1">
    <location>
        <begin position="36"/>
        <end position="55"/>
    </location>
</feature>
<organism evidence="3 4">
    <name type="scientific">Phaseolus angularis</name>
    <name type="common">Azuki bean</name>
    <name type="synonym">Vigna angularis</name>
    <dbReference type="NCBI Taxonomy" id="3914"/>
    <lineage>
        <taxon>Eukaryota</taxon>
        <taxon>Viridiplantae</taxon>
        <taxon>Streptophyta</taxon>
        <taxon>Embryophyta</taxon>
        <taxon>Tracheophyta</taxon>
        <taxon>Spermatophyta</taxon>
        <taxon>Magnoliopsida</taxon>
        <taxon>eudicotyledons</taxon>
        <taxon>Gunneridae</taxon>
        <taxon>Pentapetalae</taxon>
        <taxon>rosids</taxon>
        <taxon>fabids</taxon>
        <taxon>Fabales</taxon>
        <taxon>Fabaceae</taxon>
        <taxon>Papilionoideae</taxon>
        <taxon>50 kb inversion clade</taxon>
        <taxon>NPAAA clade</taxon>
        <taxon>indigoferoid/millettioid clade</taxon>
        <taxon>Phaseoleae</taxon>
        <taxon>Vigna</taxon>
    </lineage>
</organism>
<dbReference type="Proteomes" id="UP000743370">
    <property type="component" value="Unassembled WGS sequence"/>
</dbReference>
<dbReference type="InterPro" id="IPR058352">
    <property type="entry name" value="DUF8039"/>
</dbReference>
<dbReference type="SUPFAM" id="SSF54001">
    <property type="entry name" value="Cysteine proteinases"/>
    <property type="match status" value="1"/>
</dbReference>
<evidence type="ECO:0000256" key="1">
    <source>
        <dbReference type="SAM" id="MobiDB-lite"/>
    </source>
</evidence>
<gene>
    <name evidence="3" type="ORF">HKW66_Vig0221730</name>
</gene>
<evidence type="ECO:0000313" key="3">
    <source>
        <dbReference type="EMBL" id="KAG2390421.1"/>
    </source>
</evidence>
<accession>A0A8T0JZY6</accession>
<name>A0A8T0JZY6_PHAAN</name>
<feature type="domain" description="DUF8039" evidence="2">
    <location>
        <begin position="55"/>
        <end position="138"/>
    </location>
</feature>
<protein>
    <recommendedName>
        <fullName evidence="2">DUF8039 domain-containing protein</fullName>
    </recommendedName>
</protein>
<dbReference type="InterPro" id="IPR038765">
    <property type="entry name" value="Papain-like_cys_pep_sf"/>
</dbReference>
<evidence type="ECO:0000259" key="2">
    <source>
        <dbReference type="Pfam" id="PF26133"/>
    </source>
</evidence>
<dbReference type="Pfam" id="PF26133">
    <property type="entry name" value="DUF8039"/>
    <property type="match status" value="1"/>
</dbReference>
<reference evidence="3 4" key="1">
    <citation type="submission" date="2020-05" db="EMBL/GenBank/DDBJ databases">
        <title>Vigna angularis (adzuki bean) Var. LongXiaoDou No. 4 denovo assembly.</title>
        <authorList>
            <person name="Xiang H."/>
        </authorList>
    </citation>
    <scope>NUCLEOTIDE SEQUENCE [LARGE SCALE GENOMIC DNA]</scope>
    <source>
        <tissue evidence="3">Leaf</tissue>
    </source>
</reference>
<proteinExistence type="predicted"/>
<dbReference type="AlphaFoldDB" id="A0A8T0JZY6"/>
<evidence type="ECO:0000313" key="4">
    <source>
        <dbReference type="Proteomes" id="UP000743370"/>
    </source>
</evidence>
<dbReference type="PANTHER" id="PTHR33018">
    <property type="entry name" value="OS10G0338966 PROTEIN-RELATED"/>
    <property type="match status" value="1"/>
</dbReference>
<dbReference type="PANTHER" id="PTHR33018:SF34">
    <property type="entry name" value="OS02G0472350 PROTEIN"/>
    <property type="match status" value="1"/>
</dbReference>
<sequence length="396" mass="45409">MQEIRAEVRAEFQMLYQEQFQSMRPMQSPIEEHVVPPPPTGRSGKGSCSASAIPEDDMDDGSPCLLYILEEDEMVLVARGTEFRSATVCHGMQLLEDEVKVSVDEMIMPDASVPLSTEEIFTVEQAYKSFITWPKFLVKPVSDPSTQEQQKIPLSEDDPLSSLHLLADILDDKPLEVQYDANVFGHGSEVPIYLNSQDVRELASGTQELNISIIQLWTMYMSGVTNKLGRSDDYGFIDPQDIHESNDFDHINMRMISSFRRGKKIYFLPYISGRHWQLLVMSVQDNYALWFCSLHRPPPTQLRQAIDCSIPASMMMDGRSIVKSRKIAWISLKCNRQNGSYECGYYVMYWMTHIVRSHITRSWETRFKTTTPVPEKSLLFIRNAAAKYIVRLYNSS</sequence>
<dbReference type="EMBL" id="JABFOF010000007">
    <property type="protein sequence ID" value="KAG2390421.1"/>
    <property type="molecule type" value="Genomic_DNA"/>
</dbReference>
<comment type="caution">
    <text evidence="3">The sequence shown here is derived from an EMBL/GenBank/DDBJ whole genome shotgun (WGS) entry which is preliminary data.</text>
</comment>